<feature type="transmembrane region" description="Helical" evidence="7">
    <location>
        <begin position="524"/>
        <end position="545"/>
    </location>
</feature>
<comment type="subcellular location">
    <subcellularLocation>
        <location evidence="1">Cell membrane</location>
        <topology evidence="1">Multi-pass membrane protein</topology>
    </subcellularLocation>
</comment>
<evidence type="ECO:0000313" key="10">
    <source>
        <dbReference type="Proteomes" id="UP000237061"/>
    </source>
</evidence>
<comment type="caution">
    <text evidence="9">The sequence shown here is derived from an EMBL/GenBank/DDBJ whole genome shotgun (WGS) entry which is preliminary data.</text>
</comment>
<dbReference type="EMBL" id="PPXC01000001">
    <property type="protein sequence ID" value="POH75410.1"/>
    <property type="molecule type" value="Genomic_DNA"/>
</dbReference>
<dbReference type="Pfam" id="PF02687">
    <property type="entry name" value="FtsX"/>
    <property type="match status" value="1"/>
</dbReference>
<evidence type="ECO:0000256" key="1">
    <source>
        <dbReference type="ARBA" id="ARBA00004651"/>
    </source>
</evidence>
<feature type="transmembrane region" description="Helical" evidence="7">
    <location>
        <begin position="350"/>
        <end position="374"/>
    </location>
</feature>
<dbReference type="RefSeq" id="WP_103464067.1">
    <property type="nucleotide sequence ID" value="NZ_PPXC01000001.1"/>
</dbReference>
<evidence type="ECO:0000256" key="6">
    <source>
        <dbReference type="ARBA" id="ARBA00038076"/>
    </source>
</evidence>
<feature type="transmembrane region" description="Helical" evidence="7">
    <location>
        <begin position="436"/>
        <end position="458"/>
    </location>
</feature>
<dbReference type="Proteomes" id="UP000237061">
    <property type="component" value="Unassembled WGS sequence"/>
</dbReference>
<dbReference type="GO" id="GO:0005886">
    <property type="term" value="C:plasma membrane"/>
    <property type="evidence" value="ECO:0007669"/>
    <property type="project" value="UniProtKB-SubCell"/>
</dbReference>
<dbReference type="GO" id="GO:0022857">
    <property type="term" value="F:transmembrane transporter activity"/>
    <property type="evidence" value="ECO:0007669"/>
    <property type="project" value="TreeGrafter"/>
</dbReference>
<keyword evidence="2" id="KW-1003">Cell membrane</keyword>
<feature type="transmembrane region" description="Helical" evidence="7">
    <location>
        <begin position="478"/>
        <end position="503"/>
    </location>
</feature>
<reference evidence="9 10" key="1">
    <citation type="submission" date="2018-01" db="EMBL/GenBank/DDBJ databases">
        <title>Arthrobacter sp. nov., from glaciers in China.</title>
        <authorList>
            <person name="Liu Q."/>
            <person name="Xin Y.-H."/>
        </authorList>
    </citation>
    <scope>NUCLEOTIDE SEQUENCE [LARGE SCALE GENOMIC DNA]</scope>
    <source>
        <strain evidence="9 10">HLT2-12-2</strain>
    </source>
</reference>
<dbReference type="InterPro" id="IPR050250">
    <property type="entry name" value="Macrolide_Exporter_MacB"/>
</dbReference>
<sequence length="975" mass="100787">MALDLTPVKGGGQHRLRLALTMAWRDIRRHKGRSALIVALIALPIFAMSFAATAGMSTQATPAETVAMELGQTQGRLTDMGAQNSTSVQSVQGDLSFGLGAPGVGPDPAFAATAPVDAVPAGFTTILWQTATVHTPVGKAQVEVPITVTDVLNPAFTGKYTLLDGVAPASDRQALASRGLMERFGLKLGEELTTSAGTFEIVGTIRPERQGDGESYLFLSPKQIPAALAAELSPAVVYLAGDKSLKWADAKAFNAKGITLTSRSLLLDPPNKAELGADAGSMNGDWRQGNMVTTILAASLIGVLALMEVGLLAGAAFAVGARKQQRDLALLAASGAESSMVRTTVTASGLWLGLAGGMVGAVLGSIAAAVLVLVVRGQGSAMFPGLHVTWLPALGLVLLGVVAGLVAAMVPARAVARQATLSALKSGRTAELPSKWTKWVGLGFLGLAAVVMGAGAVVSFTVRGQVDSYVWLPLSSGLIIGGAVALVVGLICLTGSIVALLTARTSWLPVPLRLAARDSARNRGRTVPAVAAVLAAATLSGALMVGTASAMQDSSNNHQWQYNLNQTGVPLEFVKAKITDMGGGAQRWESQGLATVNSKEATNLMVDALGPAITTHVLRGTPANTQCELDQQELAMENNSGHELPNAAPCPKWALAEPATNRCEVASDRKPADLVDWRCTGAMGNSSYGSNIPAIIAGGEKELAALLGRAPSADALQTLRSGGMVITNKVYLQQDGTAKVITFDPSSPGNRDQDVPGTPGRQYMRPLVTPLSSRSLPAVVEAPEKNLNFYGVVSPETAAAMDMPVSDQTLLVTAPKSLSQAETDQVQSAMAPILGQYNSVFFEKGPAGNIASILWLIVAGGALITLSAAGITAGLALADGRNDHATLASIGADTQLRKAISGSQTLMTAMLGTVLGVFAGAVPTIVVLSLQRGFPIVIPWLQIAALMILVPLFGAAAAWLLTKGKLPMTRRQTLV</sequence>
<evidence type="ECO:0000256" key="7">
    <source>
        <dbReference type="SAM" id="Phobius"/>
    </source>
</evidence>
<evidence type="ECO:0000313" key="9">
    <source>
        <dbReference type="EMBL" id="POH75410.1"/>
    </source>
</evidence>
<dbReference type="PANTHER" id="PTHR30572">
    <property type="entry name" value="MEMBRANE COMPONENT OF TRANSPORTER-RELATED"/>
    <property type="match status" value="1"/>
</dbReference>
<dbReference type="AlphaFoldDB" id="A0A2S4A1P8"/>
<comment type="similarity">
    <text evidence="6">Belongs to the ABC-4 integral membrane protein family.</text>
</comment>
<dbReference type="InterPro" id="IPR003838">
    <property type="entry name" value="ABC3_permease_C"/>
</dbReference>
<feature type="transmembrane region" description="Helical" evidence="7">
    <location>
        <begin position="940"/>
        <end position="961"/>
    </location>
</feature>
<evidence type="ECO:0000256" key="5">
    <source>
        <dbReference type="ARBA" id="ARBA00023136"/>
    </source>
</evidence>
<keyword evidence="3 7" id="KW-0812">Transmembrane</keyword>
<evidence type="ECO:0000256" key="2">
    <source>
        <dbReference type="ARBA" id="ARBA00022475"/>
    </source>
</evidence>
<evidence type="ECO:0000256" key="3">
    <source>
        <dbReference type="ARBA" id="ARBA00022692"/>
    </source>
</evidence>
<accession>A0A2S4A1P8</accession>
<feature type="transmembrane region" description="Helical" evidence="7">
    <location>
        <begin position="906"/>
        <end position="928"/>
    </location>
</feature>
<feature type="domain" description="ABC3 transporter permease C-terminal" evidence="8">
    <location>
        <begin position="300"/>
        <end position="418"/>
    </location>
</feature>
<feature type="transmembrane region" description="Helical" evidence="7">
    <location>
        <begin position="35"/>
        <end position="56"/>
    </location>
</feature>
<feature type="transmembrane region" description="Helical" evidence="7">
    <location>
        <begin position="853"/>
        <end position="878"/>
    </location>
</feature>
<protein>
    <recommendedName>
        <fullName evidence="8">ABC3 transporter permease C-terminal domain-containing protein</fullName>
    </recommendedName>
</protein>
<evidence type="ECO:0000256" key="4">
    <source>
        <dbReference type="ARBA" id="ARBA00022989"/>
    </source>
</evidence>
<gene>
    <name evidence="9" type="ORF">CVS27_02145</name>
</gene>
<keyword evidence="5 7" id="KW-0472">Membrane</keyword>
<name>A0A2S4A1P8_ARTGL</name>
<feature type="transmembrane region" description="Helical" evidence="7">
    <location>
        <begin position="394"/>
        <end position="415"/>
    </location>
</feature>
<keyword evidence="10" id="KW-1185">Reference proteome</keyword>
<dbReference type="PANTHER" id="PTHR30572:SF4">
    <property type="entry name" value="ABC TRANSPORTER PERMEASE YTRF"/>
    <property type="match status" value="1"/>
</dbReference>
<feature type="transmembrane region" description="Helical" evidence="7">
    <location>
        <begin position="295"/>
        <end position="319"/>
    </location>
</feature>
<proteinExistence type="inferred from homology"/>
<keyword evidence="4 7" id="KW-1133">Transmembrane helix</keyword>
<organism evidence="9 10">
    <name type="scientific">Arthrobacter glacialis</name>
    <dbReference type="NCBI Taxonomy" id="1664"/>
    <lineage>
        <taxon>Bacteria</taxon>
        <taxon>Bacillati</taxon>
        <taxon>Actinomycetota</taxon>
        <taxon>Actinomycetes</taxon>
        <taxon>Micrococcales</taxon>
        <taxon>Micrococcaceae</taxon>
        <taxon>Arthrobacter</taxon>
    </lineage>
</organism>
<evidence type="ECO:0000259" key="8">
    <source>
        <dbReference type="Pfam" id="PF02687"/>
    </source>
</evidence>